<accession>A0A3G1L3A4</accession>
<evidence type="ECO:0000313" key="7">
    <source>
        <dbReference type="EMBL" id="ATW62692.1"/>
    </source>
</evidence>
<keyword evidence="8" id="KW-1185">Reference proteome</keyword>
<reference evidence="7 8" key="1">
    <citation type="journal article" date="2018" name="Environ. Microbiol.">
        <title>Novel phage-host interactions and evolution as revealed by a cyanomyovirus isolated from an estuarine environment.</title>
        <authorList>
            <person name="Xu Y."/>
            <person name="Zhang R."/>
            <person name="Wang N."/>
            <person name="Cai L."/>
            <person name="Tong Y."/>
            <person name="Sun Q."/>
            <person name="Chen F."/>
            <person name="Jiao N."/>
        </authorList>
    </citation>
    <scope>NUCLEOTIDE SEQUENCE [LARGE SCALE GENOMIC DNA]</scope>
</reference>
<keyword evidence="2" id="KW-0479">Metal-binding</keyword>
<proteinExistence type="predicted"/>
<keyword evidence="3" id="KW-0223">Dioxygenase</keyword>
<comment type="cofactor">
    <cofactor evidence="1">
        <name>Fe(2+)</name>
        <dbReference type="ChEBI" id="CHEBI:29033"/>
    </cofactor>
</comment>
<dbReference type="EMBL" id="MG450654">
    <property type="protein sequence ID" value="ATW62692.1"/>
    <property type="molecule type" value="Genomic_DNA"/>
</dbReference>
<protein>
    <submittedName>
        <fullName evidence="7">Putative SNF2 DNA repair protein</fullName>
    </submittedName>
</protein>
<organism evidence="7 8">
    <name type="scientific">Synechococcus phage S-CBWM1</name>
    <dbReference type="NCBI Taxonomy" id="2053653"/>
    <lineage>
        <taxon>Viruses</taxon>
        <taxon>Duplodnaviria</taxon>
        <taxon>Heunggongvirae</taxon>
        <taxon>Uroviricota</taxon>
        <taxon>Caudoviricetes</taxon>
        <taxon>Aokuangvirus</taxon>
        <taxon>Aokuangvirus SCBWM1</taxon>
    </lineage>
</organism>
<dbReference type="GO" id="GO:0046872">
    <property type="term" value="F:metal ion binding"/>
    <property type="evidence" value="ECO:0007669"/>
    <property type="project" value="UniProtKB-KW"/>
</dbReference>
<name>A0A3G1L3A4_9CAUD</name>
<sequence>MTATLTRTPEKVECSKDCSISEKITCDLNSRDVEEIHFNSLHEINDKELLGYYADDTFYDRLITSDCDVFVEGEKVLSFRKKLFPLLKDKDQSAWQYFRWAAKDMYSDSRGVVAGKEPNTDLDVRVSTGVLNFFKAAMAGKVSTSEDALGIVSRSPDASKFHARVGNVKTDFPTIKDSLEPIEKELRSKKFSVWEREEKKKDRGAILQEWFPTWLKDVWEPATDKVKVSKVAFDRYISKQIRANKCYSNILGAMDRSARVPYCRLTMSTQKDPVSFQSFKSVYQAACVALRLTIPQRWEALYRRFSEVAEPTYNLFGTCFTTLTMNWNFRTAFHRDANNCEGGIAVLTAMTQGEYDGHYLVFPQIRLAFDLRDGDFLAGDNQNLLHANTAMIPKTPDAERVSFVFYSRERMTIMEDIGCETCRKDFMVYAKDNLSSTHGTGHAGWNGIWENMWISPEWQEFKANKGLERCGNTNWHGK</sequence>
<dbReference type="GO" id="GO:0051213">
    <property type="term" value="F:dioxygenase activity"/>
    <property type="evidence" value="ECO:0007669"/>
    <property type="project" value="UniProtKB-KW"/>
</dbReference>
<evidence type="ECO:0000256" key="5">
    <source>
        <dbReference type="ARBA" id="ARBA00023004"/>
    </source>
</evidence>
<evidence type="ECO:0000256" key="3">
    <source>
        <dbReference type="ARBA" id="ARBA00022964"/>
    </source>
</evidence>
<dbReference type="Gene3D" id="3.60.130.30">
    <property type="match status" value="1"/>
</dbReference>
<dbReference type="Proteomes" id="UP000274731">
    <property type="component" value="Segment"/>
</dbReference>
<evidence type="ECO:0000256" key="4">
    <source>
        <dbReference type="ARBA" id="ARBA00023002"/>
    </source>
</evidence>
<feature type="domain" description="2OGFeDO JBP1/TET oxygenase" evidence="6">
    <location>
        <begin position="258"/>
        <end position="409"/>
    </location>
</feature>
<evidence type="ECO:0000259" key="6">
    <source>
        <dbReference type="Pfam" id="PF12851"/>
    </source>
</evidence>
<evidence type="ECO:0000256" key="1">
    <source>
        <dbReference type="ARBA" id="ARBA00001954"/>
    </source>
</evidence>
<keyword evidence="5" id="KW-0408">Iron</keyword>
<dbReference type="Pfam" id="PF12851">
    <property type="entry name" value="Tet_JBP"/>
    <property type="match status" value="1"/>
</dbReference>
<evidence type="ECO:0000313" key="8">
    <source>
        <dbReference type="Proteomes" id="UP000274731"/>
    </source>
</evidence>
<evidence type="ECO:0000256" key="2">
    <source>
        <dbReference type="ARBA" id="ARBA00022723"/>
    </source>
</evidence>
<keyword evidence="4" id="KW-0560">Oxidoreductase</keyword>
<dbReference type="InterPro" id="IPR024779">
    <property type="entry name" value="2OGFeDO_JBP1/TET_oxygenase_dom"/>
</dbReference>
<gene>
    <name evidence="7" type="ORF">SCBWM1_gp8</name>
</gene>